<dbReference type="EMBL" id="CP110233">
    <property type="protein sequence ID" value="WEG74419.1"/>
    <property type="molecule type" value="Genomic_DNA"/>
</dbReference>
<dbReference type="AlphaFoldDB" id="A0AAF0CWY9"/>
<dbReference type="RefSeq" id="WP_275470219.1">
    <property type="nucleotide sequence ID" value="NZ_CP110233.1"/>
</dbReference>
<dbReference type="Proteomes" id="UP001179647">
    <property type="component" value="Plasmid unnamed1"/>
</dbReference>
<evidence type="ECO:0000313" key="1">
    <source>
        <dbReference type="EMBL" id="WEG74419.1"/>
    </source>
</evidence>
<dbReference type="KEGG" id="vie:OL234_10675"/>
<organism evidence="1 2">
    <name type="scientific">Vagococcus intermedius</name>
    <dbReference type="NCBI Taxonomy" id="2991418"/>
    <lineage>
        <taxon>Bacteria</taxon>
        <taxon>Bacillati</taxon>
        <taxon>Bacillota</taxon>
        <taxon>Bacilli</taxon>
        <taxon>Lactobacillales</taxon>
        <taxon>Enterococcaceae</taxon>
        <taxon>Vagococcus</taxon>
    </lineage>
</organism>
<accession>A0AAF0CWY9</accession>
<name>A0AAF0CWY9_9ENTE</name>
<evidence type="ECO:0000313" key="2">
    <source>
        <dbReference type="Proteomes" id="UP001179647"/>
    </source>
</evidence>
<sequence>MLEDIYPLAVVCGISSSDYWDMTYKEILEQCEAFKQNQNVRFKERATFDYRLANLLSYAFNDPSKMPKLEEVYPFMKKETSKIEPSQYMTEKDIVADQAYMVNFAKSRENKQKK</sequence>
<protein>
    <submittedName>
        <fullName evidence="1">Uncharacterized protein</fullName>
    </submittedName>
</protein>
<geneLocation type="plasmid" evidence="1 2">
    <name>unnamed1</name>
</geneLocation>
<gene>
    <name evidence="1" type="ORF">OL234_10675</name>
</gene>
<reference evidence="1" key="1">
    <citation type="submission" date="2022-10" db="EMBL/GenBank/DDBJ databases">
        <title>Vagococcus sp. isolated from poultry meat.</title>
        <authorList>
            <person name="Johansson P."/>
            <person name="Bjorkroth J."/>
        </authorList>
    </citation>
    <scope>NUCLEOTIDE SEQUENCE</scope>
    <source>
        <strain evidence="1">STAA11</strain>
        <plasmid evidence="1">unnamed1</plasmid>
    </source>
</reference>
<keyword evidence="1" id="KW-0614">Plasmid</keyword>
<keyword evidence="2" id="KW-1185">Reference proteome</keyword>
<proteinExistence type="predicted"/>